<protein>
    <submittedName>
        <fullName evidence="3">Alpha/Beta hydrolase protein</fullName>
    </submittedName>
</protein>
<reference evidence="3 4" key="1">
    <citation type="submission" date="2016-07" db="EMBL/GenBank/DDBJ databases">
        <title>Pervasive Adenine N6-methylation of Active Genes in Fungi.</title>
        <authorList>
            <consortium name="DOE Joint Genome Institute"/>
            <person name="Mondo S.J."/>
            <person name="Dannebaum R.O."/>
            <person name="Kuo R.C."/>
            <person name="Labutti K."/>
            <person name="Haridas S."/>
            <person name="Kuo A."/>
            <person name="Salamov A."/>
            <person name="Ahrendt S.R."/>
            <person name="Lipzen A."/>
            <person name="Sullivan W."/>
            <person name="Andreopoulos W.B."/>
            <person name="Clum A."/>
            <person name="Lindquist E."/>
            <person name="Daum C."/>
            <person name="Ramamoorthy G.K."/>
            <person name="Gryganskyi A."/>
            <person name="Culley D."/>
            <person name="Magnuson J.K."/>
            <person name="James T.Y."/>
            <person name="O'Malley M.A."/>
            <person name="Stajich J.E."/>
            <person name="Spatafora J.W."/>
            <person name="Visel A."/>
            <person name="Grigoriev I.V."/>
        </authorList>
    </citation>
    <scope>NUCLEOTIDE SEQUENCE [LARGE SCALE GENOMIC DNA]</scope>
    <source>
        <strain evidence="3 4">PL171</strain>
    </source>
</reference>
<feature type="transmembrane region" description="Helical" evidence="1">
    <location>
        <begin position="21"/>
        <end position="39"/>
    </location>
</feature>
<dbReference type="PANTHER" id="PTHR45856">
    <property type="entry name" value="ALPHA/BETA-HYDROLASES SUPERFAMILY PROTEIN"/>
    <property type="match status" value="1"/>
</dbReference>
<organism evidence="3 4">
    <name type="scientific">Catenaria anguillulae PL171</name>
    <dbReference type="NCBI Taxonomy" id="765915"/>
    <lineage>
        <taxon>Eukaryota</taxon>
        <taxon>Fungi</taxon>
        <taxon>Fungi incertae sedis</taxon>
        <taxon>Blastocladiomycota</taxon>
        <taxon>Blastocladiomycetes</taxon>
        <taxon>Blastocladiales</taxon>
        <taxon>Catenariaceae</taxon>
        <taxon>Catenaria</taxon>
    </lineage>
</organism>
<keyword evidence="4" id="KW-1185">Reference proteome</keyword>
<dbReference type="Pfam" id="PF01764">
    <property type="entry name" value="Lipase_3"/>
    <property type="match status" value="1"/>
</dbReference>
<comment type="caution">
    <text evidence="3">The sequence shown here is derived from an EMBL/GenBank/DDBJ whole genome shotgun (WGS) entry which is preliminary data.</text>
</comment>
<dbReference type="SUPFAM" id="SSF53474">
    <property type="entry name" value="alpha/beta-Hydrolases"/>
    <property type="match status" value="1"/>
</dbReference>
<keyword evidence="1" id="KW-0812">Transmembrane</keyword>
<keyword evidence="1" id="KW-1133">Transmembrane helix</keyword>
<dbReference type="Proteomes" id="UP000193411">
    <property type="component" value="Unassembled WGS sequence"/>
</dbReference>
<feature type="domain" description="Fungal lipase-type" evidence="2">
    <location>
        <begin position="166"/>
        <end position="312"/>
    </location>
</feature>
<dbReference type="PANTHER" id="PTHR45856:SF25">
    <property type="entry name" value="FUNGAL LIPASE-LIKE DOMAIN-CONTAINING PROTEIN"/>
    <property type="match status" value="1"/>
</dbReference>
<evidence type="ECO:0000256" key="1">
    <source>
        <dbReference type="SAM" id="Phobius"/>
    </source>
</evidence>
<evidence type="ECO:0000259" key="2">
    <source>
        <dbReference type="Pfam" id="PF01764"/>
    </source>
</evidence>
<keyword evidence="3" id="KW-0378">Hydrolase</keyword>
<proteinExistence type="predicted"/>
<name>A0A1Y2H7M2_9FUNG</name>
<dbReference type="InterPro" id="IPR051218">
    <property type="entry name" value="Sec_MonoDiacylglyc_Lipase"/>
</dbReference>
<gene>
    <name evidence="3" type="ORF">BCR44DRAFT_224185</name>
</gene>
<dbReference type="OrthoDB" id="2123913at2759"/>
<dbReference type="GO" id="GO:0006629">
    <property type="term" value="P:lipid metabolic process"/>
    <property type="evidence" value="ECO:0007669"/>
    <property type="project" value="InterPro"/>
</dbReference>
<dbReference type="AlphaFoldDB" id="A0A1Y2H7M2"/>
<accession>A0A1Y2H7M2</accession>
<dbReference type="InterPro" id="IPR029058">
    <property type="entry name" value="AB_hydrolase_fold"/>
</dbReference>
<dbReference type="Gene3D" id="3.40.50.1820">
    <property type="entry name" value="alpha/beta hydrolase"/>
    <property type="match status" value="1"/>
</dbReference>
<evidence type="ECO:0000313" key="4">
    <source>
        <dbReference type="Proteomes" id="UP000193411"/>
    </source>
</evidence>
<dbReference type="GO" id="GO:0016787">
    <property type="term" value="F:hydrolase activity"/>
    <property type="evidence" value="ECO:0007669"/>
    <property type="project" value="UniProtKB-KW"/>
</dbReference>
<evidence type="ECO:0000313" key="3">
    <source>
        <dbReference type="EMBL" id="ORZ30580.1"/>
    </source>
</evidence>
<dbReference type="InterPro" id="IPR002921">
    <property type="entry name" value="Fungal_lipase-type"/>
</dbReference>
<keyword evidence="1" id="KW-0472">Membrane</keyword>
<sequence length="371" mass="41096">MLHPSRFQDRVQAVHRASARALARFFIVAVACLVGLNAIQAHSKAYTQRASSPGLRQQFEAAVDEFFDGLDGFDVSASQYALTDVFSVRTPNRPVLNDTHVLGNMRMLGQLSSISYCGNASTLRQLGCGTRCASPLVSGIKVTHVIESDRNLAFVAVKDVSKQIIVIFRGSQLENWFDNVEAFRINWPFELTARYSSLSTTAIHKGFFDSYDSLRQRIRSAVRSHLTSPTRSNYTLYLAGHSLGGAMATLAAVDLIASGFIPAHRLHLYSISAPRAGNEEWAQKVSSQVLVPGQSHRITVDDDLVPHTPTRQMGFIHQLGEKYVMGTDKVFVCHEVEDKECSRSRKPFLSANAHRRWFGVDGFFGKSGCRA</sequence>
<dbReference type="CDD" id="cd00519">
    <property type="entry name" value="Lipase_3"/>
    <property type="match status" value="1"/>
</dbReference>
<dbReference type="EMBL" id="MCFL01000081">
    <property type="protein sequence ID" value="ORZ30580.1"/>
    <property type="molecule type" value="Genomic_DNA"/>
</dbReference>